<proteinExistence type="predicted"/>
<evidence type="ECO:0000256" key="1">
    <source>
        <dbReference type="SAM" id="MobiDB-lite"/>
    </source>
</evidence>
<gene>
    <name evidence="2" type="ORF">MAPG_07757</name>
</gene>
<name>A0A0C4E5I8_MAGP6</name>
<dbReference type="EMBL" id="ADBL01001881">
    <property type="status" value="NOT_ANNOTATED_CDS"/>
    <property type="molecule type" value="Genomic_DNA"/>
</dbReference>
<dbReference type="VEuPathDB" id="FungiDB:MAPG_07757"/>
<dbReference type="AlphaFoldDB" id="A0A0C4E5I8"/>
<dbReference type="Proteomes" id="UP000011715">
    <property type="component" value="Unassembled WGS sequence"/>
</dbReference>
<reference evidence="2" key="3">
    <citation type="submission" date="2011-03" db="EMBL/GenBank/DDBJ databases">
        <title>Annotation of Magnaporthe poae ATCC 64411.</title>
        <authorList>
            <person name="Ma L.-J."/>
            <person name="Dead R."/>
            <person name="Young S.K."/>
            <person name="Zeng Q."/>
            <person name="Gargeya S."/>
            <person name="Fitzgerald M."/>
            <person name="Haas B."/>
            <person name="Abouelleil A."/>
            <person name="Alvarado L."/>
            <person name="Arachchi H.M."/>
            <person name="Berlin A."/>
            <person name="Brown A."/>
            <person name="Chapman S.B."/>
            <person name="Chen Z."/>
            <person name="Dunbar C."/>
            <person name="Freedman E."/>
            <person name="Gearin G."/>
            <person name="Gellesch M."/>
            <person name="Goldberg J."/>
            <person name="Griggs A."/>
            <person name="Gujja S."/>
            <person name="Heiman D."/>
            <person name="Howarth C."/>
            <person name="Larson L."/>
            <person name="Lui A."/>
            <person name="MacDonald P.J.P."/>
            <person name="Mehta T."/>
            <person name="Montmayeur A."/>
            <person name="Murphy C."/>
            <person name="Neiman D."/>
            <person name="Pearson M."/>
            <person name="Priest M."/>
            <person name="Roberts A."/>
            <person name="Saif S."/>
            <person name="Shea T."/>
            <person name="Shenoy N."/>
            <person name="Sisk P."/>
            <person name="Stolte C."/>
            <person name="Sykes S."/>
            <person name="Yandava C."/>
            <person name="Wortman J."/>
            <person name="Nusbaum C."/>
            <person name="Birren B."/>
        </authorList>
    </citation>
    <scope>NUCLEOTIDE SEQUENCE</scope>
    <source>
        <strain evidence="2">ATCC 64411</strain>
    </source>
</reference>
<dbReference type="EMBL" id="GL876972">
    <property type="protein sequence ID" value="KLU88773.1"/>
    <property type="molecule type" value="Genomic_DNA"/>
</dbReference>
<reference evidence="4" key="1">
    <citation type="submission" date="2010-05" db="EMBL/GenBank/DDBJ databases">
        <title>The genome sequence of Magnaporthe poae strain ATCC 64411.</title>
        <authorList>
            <person name="Ma L.-J."/>
            <person name="Dead R."/>
            <person name="Young S."/>
            <person name="Zeng Q."/>
            <person name="Koehrsen M."/>
            <person name="Alvarado L."/>
            <person name="Berlin A."/>
            <person name="Chapman S.B."/>
            <person name="Chen Z."/>
            <person name="Freedman E."/>
            <person name="Gellesch M."/>
            <person name="Goldberg J."/>
            <person name="Griggs A."/>
            <person name="Gujja S."/>
            <person name="Heilman E.R."/>
            <person name="Heiman D."/>
            <person name="Hepburn T."/>
            <person name="Howarth C."/>
            <person name="Jen D."/>
            <person name="Larson L."/>
            <person name="Mehta T."/>
            <person name="Neiman D."/>
            <person name="Pearson M."/>
            <person name="Roberts A."/>
            <person name="Saif S."/>
            <person name="Shea T."/>
            <person name="Shenoy N."/>
            <person name="Sisk P."/>
            <person name="Stolte C."/>
            <person name="Sykes S."/>
            <person name="Walk T."/>
            <person name="White J."/>
            <person name="Yandava C."/>
            <person name="Haas B."/>
            <person name="Nusbaum C."/>
            <person name="Birren B."/>
        </authorList>
    </citation>
    <scope>NUCLEOTIDE SEQUENCE [LARGE SCALE GENOMIC DNA]</scope>
    <source>
        <strain evidence="4">ATCC 64411 / 73-15</strain>
    </source>
</reference>
<evidence type="ECO:0000313" key="2">
    <source>
        <dbReference type="EMBL" id="KLU88773.1"/>
    </source>
</evidence>
<keyword evidence="4" id="KW-1185">Reference proteome</keyword>
<reference evidence="3" key="4">
    <citation type="journal article" date="2015" name="G3 (Bethesda)">
        <title>Genome sequences of three phytopathogenic species of the Magnaporthaceae family of fungi.</title>
        <authorList>
            <person name="Okagaki L.H."/>
            <person name="Nunes C.C."/>
            <person name="Sailsbery J."/>
            <person name="Clay B."/>
            <person name="Brown D."/>
            <person name="John T."/>
            <person name="Oh Y."/>
            <person name="Young N."/>
            <person name="Fitzgerald M."/>
            <person name="Haas B.J."/>
            <person name="Zeng Q."/>
            <person name="Young S."/>
            <person name="Adiconis X."/>
            <person name="Fan L."/>
            <person name="Levin J.Z."/>
            <person name="Mitchell T.K."/>
            <person name="Okubara P.A."/>
            <person name="Farman M.L."/>
            <person name="Kohn L.M."/>
            <person name="Birren B."/>
            <person name="Ma L.-J."/>
            <person name="Dean R.A."/>
        </authorList>
    </citation>
    <scope>NUCLEOTIDE SEQUENCE</scope>
    <source>
        <strain evidence="3">ATCC 64411 / 73-15</strain>
    </source>
</reference>
<reference evidence="2" key="2">
    <citation type="submission" date="2010-05" db="EMBL/GenBank/DDBJ databases">
        <title>The Genome Sequence of Magnaporthe poae strain ATCC 64411.</title>
        <authorList>
            <consortium name="The Broad Institute Genome Sequencing Platform"/>
            <consortium name="Broad Institute Genome Sequencing Center for Infectious Disease"/>
            <person name="Ma L.-J."/>
            <person name="Dead R."/>
            <person name="Young S."/>
            <person name="Zeng Q."/>
            <person name="Koehrsen M."/>
            <person name="Alvarado L."/>
            <person name="Berlin A."/>
            <person name="Chapman S.B."/>
            <person name="Chen Z."/>
            <person name="Freedman E."/>
            <person name="Gellesch M."/>
            <person name="Goldberg J."/>
            <person name="Griggs A."/>
            <person name="Gujja S."/>
            <person name="Heilman E.R."/>
            <person name="Heiman D."/>
            <person name="Hepburn T."/>
            <person name="Howarth C."/>
            <person name="Jen D."/>
            <person name="Larson L."/>
            <person name="Mehta T."/>
            <person name="Neiman D."/>
            <person name="Pearson M."/>
            <person name="Roberts A."/>
            <person name="Saif S."/>
            <person name="Shea T."/>
            <person name="Shenoy N."/>
            <person name="Sisk P."/>
            <person name="Stolte C."/>
            <person name="Sykes S."/>
            <person name="Walk T."/>
            <person name="White J."/>
            <person name="Yandava C."/>
            <person name="Haas B."/>
            <person name="Nusbaum C."/>
            <person name="Birren B."/>
        </authorList>
    </citation>
    <scope>NUCLEOTIDE SEQUENCE</scope>
    <source>
        <strain evidence="2">ATCC 64411</strain>
    </source>
</reference>
<dbReference type="EnsemblFungi" id="MAPG_07757T0">
    <property type="protein sequence ID" value="MAPG_07757T0"/>
    <property type="gene ID" value="MAPG_07757"/>
</dbReference>
<sequence length="281" mass="31281">MLVGRSPGTQAPPTHQGERAVIRVTCQECLLPRLLWPYFSPDSLRIANDGRFQGSGYQIHQPVPPQSSLLASSRFLCISARPSRHSTIGHNARQLLDFNPAASQPRTQPRPQLLGMRVLCRTRAIGTGTMYYNLSSNSREQIRSGPKPSSRRLREVPVLSLTTTKQSRVDCNSPGGIAQVVAVRHRLCVPTQVAWNISEWPQKRLREICSRKQVRVQPIFKAGGSRRNPARVPVRMAALWSKPHAPTTTSRLRNEGWNSAVGGTPHLQRWSVPDTSALSIK</sequence>
<accession>A0A0C4E5I8</accession>
<feature type="region of interest" description="Disordered" evidence="1">
    <location>
        <begin position="244"/>
        <end position="281"/>
    </location>
</feature>
<organism evidence="3 4">
    <name type="scientific">Magnaporthiopsis poae (strain ATCC 64411 / 73-15)</name>
    <name type="common">Kentucky bluegrass fungus</name>
    <name type="synonym">Magnaporthe poae</name>
    <dbReference type="NCBI Taxonomy" id="644358"/>
    <lineage>
        <taxon>Eukaryota</taxon>
        <taxon>Fungi</taxon>
        <taxon>Dikarya</taxon>
        <taxon>Ascomycota</taxon>
        <taxon>Pezizomycotina</taxon>
        <taxon>Sordariomycetes</taxon>
        <taxon>Sordariomycetidae</taxon>
        <taxon>Magnaporthales</taxon>
        <taxon>Magnaporthaceae</taxon>
        <taxon>Magnaporthiopsis</taxon>
    </lineage>
</organism>
<protein>
    <submittedName>
        <fullName evidence="2 3">Uncharacterized protein</fullName>
    </submittedName>
</protein>
<reference evidence="3" key="5">
    <citation type="submission" date="2015-06" db="UniProtKB">
        <authorList>
            <consortium name="EnsemblFungi"/>
        </authorList>
    </citation>
    <scope>IDENTIFICATION</scope>
    <source>
        <strain evidence="3">ATCC 64411</strain>
    </source>
</reference>
<evidence type="ECO:0000313" key="4">
    <source>
        <dbReference type="Proteomes" id="UP000011715"/>
    </source>
</evidence>
<evidence type="ECO:0000313" key="3">
    <source>
        <dbReference type="EnsemblFungi" id="MAPG_07757T0"/>
    </source>
</evidence>